<feature type="chain" id="PRO_5003519912" evidence="5">
    <location>
        <begin position="27"/>
        <end position="444"/>
    </location>
</feature>
<dbReference type="PANTHER" id="PTHR22939">
    <property type="entry name" value="SERINE PROTEASE FAMILY S1C HTRA-RELATED"/>
    <property type="match status" value="1"/>
</dbReference>
<dbReference type="InterPro" id="IPR001478">
    <property type="entry name" value="PDZ"/>
</dbReference>
<evidence type="ECO:0000313" key="8">
    <source>
        <dbReference type="Proteomes" id="UP000007735"/>
    </source>
</evidence>
<keyword evidence="5" id="KW-0732">Signal</keyword>
<evidence type="ECO:0000256" key="4">
    <source>
        <dbReference type="ARBA" id="ARBA00022825"/>
    </source>
</evidence>
<dbReference type="Proteomes" id="UP000007735">
    <property type="component" value="Chromosome"/>
</dbReference>
<feature type="signal peptide" evidence="5">
    <location>
        <begin position="1"/>
        <end position="26"/>
    </location>
</feature>
<proteinExistence type="inferred from homology"/>
<dbReference type="eggNOG" id="COG0265">
    <property type="taxonomic scope" value="Bacteria"/>
</dbReference>
<dbReference type="InterPro" id="IPR009003">
    <property type="entry name" value="Peptidase_S1_PA"/>
</dbReference>
<dbReference type="PROSITE" id="PS50106">
    <property type="entry name" value="PDZ"/>
    <property type="match status" value="2"/>
</dbReference>
<dbReference type="SUPFAM" id="SSF50156">
    <property type="entry name" value="PDZ domain-like"/>
    <property type="match status" value="2"/>
</dbReference>
<dbReference type="RefSeq" id="WP_014329670.1">
    <property type="nucleotide sequence ID" value="NC_016812.1"/>
</dbReference>
<keyword evidence="3 7" id="KW-0378">Hydrolase</keyword>
<dbReference type="AlphaFoldDB" id="G9ABF6"/>
<evidence type="ECO:0000256" key="5">
    <source>
        <dbReference type="SAM" id="SignalP"/>
    </source>
</evidence>
<dbReference type="STRING" id="1117943.SFHH103_02753"/>
<keyword evidence="2 7" id="KW-0645">Protease</keyword>
<dbReference type="SMART" id="SM00228">
    <property type="entry name" value="PDZ"/>
    <property type="match status" value="2"/>
</dbReference>
<dbReference type="EMBL" id="HE616890">
    <property type="protein sequence ID" value="CCE97247.1"/>
    <property type="molecule type" value="Genomic_DNA"/>
</dbReference>
<dbReference type="GO" id="GO:0004252">
    <property type="term" value="F:serine-type endopeptidase activity"/>
    <property type="evidence" value="ECO:0007669"/>
    <property type="project" value="InterPro"/>
</dbReference>
<evidence type="ECO:0000256" key="2">
    <source>
        <dbReference type="ARBA" id="ARBA00022670"/>
    </source>
</evidence>
<organism evidence="7 8">
    <name type="scientific">Sinorhizobium fredii (strain HH103)</name>
    <dbReference type="NCBI Taxonomy" id="1117943"/>
    <lineage>
        <taxon>Bacteria</taxon>
        <taxon>Pseudomonadati</taxon>
        <taxon>Pseudomonadota</taxon>
        <taxon>Alphaproteobacteria</taxon>
        <taxon>Hyphomicrobiales</taxon>
        <taxon>Rhizobiaceae</taxon>
        <taxon>Sinorhizobium/Ensifer group</taxon>
        <taxon>Sinorhizobium</taxon>
    </lineage>
</organism>
<dbReference type="InterPro" id="IPR036034">
    <property type="entry name" value="PDZ_sf"/>
</dbReference>
<evidence type="ECO:0000256" key="3">
    <source>
        <dbReference type="ARBA" id="ARBA00022801"/>
    </source>
</evidence>
<dbReference type="PRINTS" id="PR00834">
    <property type="entry name" value="PROTEASES2C"/>
</dbReference>
<dbReference type="Pfam" id="PF13180">
    <property type="entry name" value="PDZ_2"/>
    <property type="match status" value="1"/>
</dbReference>
<evidence type="ECO:0000313" key="7">
    <source>
        <dbReference type="EMBL" id="CCE97247.1"/>
    </source>
</evidence>
<dbReference type="HOGENOM" id="CLU_020120_1_1_5"/>
<dbReference type="InterPro" id="IPR041489">
    <property type="entry name" value="PDZ_6"/>
</dbReference>
<keyword evidence="4" id="KW-0720">Serine protease</keyword>
<dbReference type="GO" id="GO:0006515">
    <property type="term" value="P:protein quality control for misfolded or incompletely synthesized proteins"/>
    <property type="evidence" value="ECO:0007669"/>
    <property type="project" value="TreeGrafter"/>
</dbReference>
<gene>
    <name evidence="7" type="primary">degP4</name>
    <name evidence="7" type="ordered locus">SFHH103_02753</name>
</gene>
<dbReference type="Gene3D" id="2.40.10.120">
    <property type="match status" value="1"/>
</dbReference>
<evidence type="ECO:0000256" key="1">
    <source>
        <dbReference type="ARBA" id="ARBA00010541"/>
    </source>
</evidence>
<dbReference type="InterPro" id="IPR001940">
    <property type="entry name" value="Peptidase_S1C"/>
</dbReference>
<protein>
    <submittedName>
        <fullName evidence="7">DegP4 protease like protein</fullName>
        <ecNumber evidence="7">3.4.21.-</ecNumber>
    </submittedName>
</protein>
<dbReference type="Pfam" id="PF13365">
    <property type="entry name" value="Trypsin_2"/>
    <property type="match status" value="1"/>
</dbReference>
<sequence length="444" mass="45706">MMLRVSRLLVLAVLLNPLAWVGEANAIDASVAAMLERVQPAVVSIRTASSGIFRSEMLEDPNVRRVLGLPDNVLIVQMGATATGSGVIVDQQNGYIVTSRHLVADADDVSVTLADGRVFPAARVGEDVPTDLAVVKIDASNLSALKWGNSSELKVGDFVAAVGSPFGLTQTATSGIVSGLGRSGLGADEYQDYIQTDAAINPGNSGGALVSASGDLIGIARGIPATSEASTGIGFAIPSDIAVQIVRELIAHGEYRRGWLGLSVTTVAGAQDGGTARTQGLLVNELACNSAAERQGVRLGDVILALDGRTFSTDAAFRNAISLLPANARITLDIRRGSKSQKLHVTLADSADRSHLAAGQVSVTLEFPPTSGSPACAPTGPVLVEVAAGSAAYSIGLRAGDYLTAINGEPPVSSDQVRSVLESTEGSASIDILRAGTAYRLELE</sequence>
<feature type="domain" description="PDZ" evidence="6">
    <location>
        <begin position="249"/>
        <end position="324"/>
    </location>
</feature>
<dbReference type="Gene3D" id="2.30.42.10">
    <property type="match status" value="2"/>
</dbReference>
<accession>G9ABF6</accession>
<dbReference type="KEGG" id="sfh:SFHH103_02753"/>
<name>G9ABF6_SINF1</name>
<feature type="domain" description="PDZ" evidence="6">
    <location>
        <begin position="331"/>
        <end position="436"/>
    </location>
</feature>
<dbReference type="Pfam" id="PF17820">
    <property type="entry name" value="PDZ_6"/>
    <property type="match status" value="1"/>
</dbReference>
<dbReference type="PATRIC" id="fig|380.5.peg.2926"/>
<dbReference type="SUPFAM" id="SSF50494">
    <property type="entry name" value="Trypsin-like serine proteases"/>
    <property type="match status" value="1"/>
</dbReference>
<dbReference type="GO" id="GO:0042597">
    <property type="term" value="C:periplasmic space"/>
    <property type="evidence" value="ECO:0007669"/>
    <property type="project" value="TreeGrafter"/>
</dbReference>
<reference evidence="7 8" key="1">
    <citation type="journal article" date="2012" name="J. Bacteriol.">
        <title>Genome sequence of the soybean symbiont Sinorhizobium fredii HH103.</title>
        <authorList>
            <person name="Weidner S."/>
            <person name="Becker A."/>
            <person name="Bonilla I."/>
            <person name="Jaenicke S."/>
            <person name="Lloret J."/>
            <person name="Margaret I."/>
            <person name="Puhler A."/>
            <person name="Ruiz-Sainz J.E."/>
            <person name="Schneiker-Bekel S."/>
            <person name="Szczepanowski R."/>
            <person name="Vinardell J.M."/>
            <person name="Zehner S."/>
            <person name="Gottfert M."/>
        </authorList>
    </citation>
    <scope>NUCLEOTIDE SEQUENCE [LARGE SCALE GENOMIC DNA]</scope>
    <source>
        <strain evidence="7 8">HH103</strain>
    </source>
</reference>
<dbReference type="EC" id="3.4.21.-" evidence="7"/>
<dbReference type="PANTHER" id="PTHR22939:SF129">
    <property type="entry name" value="SERINE PROTEASE HTRA2, MITOCHONDRIAL"/>
    <property type="match status" value="1"/>
</dbReference>
<comment type="similarity">
    <text evidence="1">Belongs to the peptidase S1C family.</text>
</comment>
<evidence type="ECO:0000259" key="6">
    <source>
        <dbReference type="PROSITE" id="PS50106"/>
    </source>
</evidence>